<sequence length="325" mass="35524">MTTLYGDSNSNLYSNVSTSASFTTQSSTVSTVSTSSHMPLRLSKKLLNQARDRLLALQEKLEVDEDTKPIIIAENVSLGDYIKYRKTDRKLPVRIRLVDGKILAYEVPLTSHGAVVGRISKMVVVWNNQLDCAYEEDLIVGLNSYYTADLTIRPQGLPRAPAGQEPNSDGNAYPTMVVEVGNSEPVPSLHDLSAGYFSPRTTIQIYLAIKLFPIRQNGTRAMLALRYLRTNHNNTVPDIIISFGTASPHSSTIEFLTNVVGVPPANITGVGFSATACNTPGLPDYRLHIPVIELFNGASGGVPGAFNGLYLDLWELQNIVLTLTR</sequence>
<dbReference type="Proteomes" id="UP000789739">
    <property type="component" value="Unassembled WGS sequence"/>
</dbReference>
<organism evidence="2 3">
    <name type="scientific">Paraglomus brasilianum</name>
    <dbReference type="NCBI Taxonomy" id="144538"/>
    <lineage>
        <taxon>Eukaryota</taxon>
        <taxon>Fungi</taxon>
        <taxon>Fungi incertae sedis</taxon>
        <taxon>Mucoromycota</taxon>
        <taxon>Glomeromycotina</taxon>
        <taxon>Glomeromycetes</taxon>
        <taxon>Paraglomerales</taxon>
        <taxon>Paraglomeraceae</taxon>
        <taxon>Paraglomus</taxon>
    </lineage>
</organism>
<dbReference type="OrthoDB" id="2307807at2759"/>
<dbReference type="EMBL" id="CAJVPI010000025">
    <property type="protein sequence ID" value="CAG8459722.1"/>
    <property type="molecule type" value="Genomic_DNA"/>
</dbReference>
<dbReference type="AlphaFoldDB" id="A0A9N8VSV1"/>
<feature type="coiled-coil region" evidence="1">
    <location>
        <begin position="40"/>
        <end position="67"/>
    </location>
</feature>
<proteinExistence type="predicted"/>
<keyword evidence="1" id="KW-0175">Coiled coil</keyword>
<reference evidence="2" key="1">
    <citation type="submission" date="2021-06" db="EMBL/GenBank/DDBJ databases">
        <authorList>
            <person name="Kallberg Y."/>
            <person name="Tangrot J."/>
            <person name="Rosling A."/>
        </authorList>
    </citation>
    <scope>NUCLEOTIDE SEQUENCE</scope>
    <source>
        <strain evidence="2">BR232B</strain>
    </source>
</reference>
<accession>A0A9N8VSV1</accession>
<protein>
    <submittedName>
        <fullName evidence="2">6464_t:CDS:1</fullName>
    </submittedName>
</protein>
<name>A0A9N8VSV1_9GLOM</name>
<evidence type="ECO:0000313" key="3">
    <source>
        <dbReference type="Proteomes" id="UP000789739"/>
    </source>
</evidence>
<gene>
    <name evidence="2" type="ORF">PBRASI_LOCUS514</name>
</gene>
<evidence type="ECO:0000256" key="1">
    <source>
        <dbReference type="SAM" id="Coils"/>
    </source>
</evidence>
<comment type="caution">
    <text evidence="2">The sequence shown here is derived from an EMBL/GenBank/DDBJ whole genome shotgun (WGS) entry which is preliminary data.</text>
</comment>
<evidence type="ECO:0000313" key="2">
    <source>
        <dbReference type="EMBL" id="CAG8459722.1"/>
    </source>
</evidence>
<keyword evidence="3" id="KW-1185">Reference proteome</keyword>